<name>A0A8J2ZDA1_9PROT</name>
<evidence type="ECO:0000313" key="3">
    <source>
        <dbReference type="Proteomes" id="UP000597507"/>
    </source>
</evidence>
<dbReference type="AlphaFoldDB" id="A0A8J2ZDA1"/>
<reference evidence="2 3" key="1">
    <citation type="journal article" date="2014" name="Int. J. Syst. Evol. Microbiol.">
        <title>Complete genome sequence of Corynebacterium casei LMG S-19264T (=DSM 44701T), isolated from a smear-ripened cheese.</title>
        <authorList>
            <consortium name="US DOE Joint Genome Institute (JGI-PGF)"/>
            <person name="Walter F."/>
            <person name="Albersmeier A."/>
            <person name="Kalinowski J."/>
            <person name="Ruckert C."/>
        </authorList>
    </citation>
    <scope>NUCLEOTIDE SEQUENCE [LARGE SCALE GENOMIC DNA]</scope>
    <source>
        <strain evidence="2 3">CGMCC 1.16330</strain>
    </source>
</reference>
<protein>
    <submittedName>
        <fullName evidence="2">Uncharacterized protein</fullName>
    </submittedName>
</protein>
<keyword evidence="3" id="KW-1185">Reference proteome</keyword>
<dbReference type="EMBL" id="BMKS01000009">
    <property type="protein sequence ID" value="GGG40643.1"/>
    <property type="molecule type" value="Genomic_DNA"/>
</dbReference>
<evidence type="ECO:0000256" key="1">
    <source>
        <dbReference type="SAM" id="MobiDB-lite"/>
    </source>
</evidence>
<gene>
    <name evidence="2" type="ORF">GCM10010964_30340</name>
</gene>
<accession>A0A8J2ZDA1</accession>
<organism evidence="2 3">
    <name type="scientific">Caldovatus sediminis</name>
    <dbReference type="NCBI Taxonomy" id="2041189"/>
    <lineage>
        <taxon>Bacteria</taxon>
        <taxon>Pseudomonadati</taxon>
        <taxon>Pseudomonadota</taxon>
        <taxon>Alphaproteobacteria</taxon>
        <taxon>Acetobacterales</taxon>
        <taxon>Roseomonadaceae</taxon>
        <taxon>Caldovatus</taxon>
    </lineage>
</organism>
<feature type="region of interest" description="Disordered" evidence="1">
    <location>
        <begin position="17"/>
        <end position="39"/>
    </location>
</feature>
<dbReference type="Proteomes" id="UP000597507">
    <property type="component" value="Unassembled WGS sequence"/>
</dbReference>
<sequence length="59" mass="5896">MPAAQAGPAMAALPLVAPGQAEAGQPSPEAARITPESAREVSGAIAVDLHQRRAKLNGP</sequence>
<comment type="caution">
    <text evidence="2">The sequence shown here is derived from an EMBL/GenBank/DDBJ whole genome shotgun (WGS) entry which is preliminary data.</text>
</comment>
<evidence type="ECO:0000313" key="2">
    <source>
        <dbReference type="EMBL" id="GGG40643.1"/>
    </source>
</evidence>
<proteinExistence type="predicted"/>